<dbReference type="InterPro" id="IPR000223">
    <property type="entry name" value="Pept_S26A_signal_pept_1"/>
</dbReference>
<dbReference type="PANTHER" id="PTHR43390:SF1">
    <property type="entry name" value="CHLOROPLAST PROCESSING PEPTIDASE"/>
    <property type="match status" value="1"/>
</dbReference>
<feature type="chain" id="PRO_5037962133" description="Signal peptidase I" evidence="8">
    <location>
        <begin position="31"/>
        <end position="217"/>
    </location>
</feature>
<sequence length="217" mass="24861">MHQTIRKIVRANRGLLIFLLLMSVFRSSFADWNTVPTGSMQPTIVEGDRILINKLAYDLQLPFVSTKLLTLGNPKRGDIVIFESLIANNRLVKRVIGLPGDRVALTNNQLIINGEAVTYETLGRAPMMTEQLEKLFGQTPHRIRTSTLKQARQSFAEVTVPKGRYLVLGDNRDNSADSRFIGFVPRREIIGRSRRVVMSLNREHYYLPRLDRFWQPI</sequence>
<evidence type="ECO:0000256" key="1">
    <source>
        <dbReference type="ARBA" id="ARBA00000677"/>
    </source>
</evidence>
<evidence type="ECO:0000313" key="10">
    <source>
        <dbReference type="EMBL" id="GHA02033.1"/>
    </source>
</evidence>
<evidence type="ECO:0000256" key="3">
    <source>
        <dbReference type="ARBA" id="ARBA00013208"/>
    </source>
</evidence>
<organism evidence="10 11">
    <name type="scientific">Arenicella chitinivorans</name>
    <dbReference type="NCBI Taxonomy" id="1329800"/>
    <lineage>
        <taxon>Bacteria</taxon>
        <taxon>Pseudomonadati</taxon>
        <taxon>Pseudomonadota</taxon>
        <taxon>Gammaproteobacteria</taxon>
        <taxon>Arenicellales</taxon>
        <taxon>Arenicellaceae</taxon>
        <taxon>Arenicella</taxon>
    </lineage>
</organism>
<evidence type="ECO:0000313" key="11">
    <source>
        <dbReference type="Proteomes" id="UP000614811"/>
    </source>
</evidence>
<accession>A0A918RMA5</accession>
<keyword evidence="8" id="KW-0732">Signal</keyword>
<dbReference type="GO" id="GO:0009003">
    <property type="term" value="F:signal peptidase activity"/>
    <property type="evidence" value="ECO:0007669"/>
    <property type="project" value="UniProtKB-EC"/>
</dbReference>
<evidence type="ECO:0000256" key="4">
    <source>
        <dbReference type="ARBA" id="ARBA00019232"/>
    </source>
</evidence>
<evidence type="ECO:0000256" key="8">
    <source>
        <dbReference type="SAM" id="SignalP"/>
    </source>
</evidence>
<evidence type="ECO:0000256" key="7">
    <source>
        <dbReference type="RuleBase" id="RU362042"/>
    </source>
</evidence>
<evidence type="ECO:0000259" key="9">
    <source>
        <dbReference type="Pfam" id="PF10502"/>
    </source>
</evidence>
<keyword evidence="5 7" id="KW-0378">Hydrolase</keyword>
<dbReference type="CDD" id="cd06530">
    <property type="entry name" value="S26_SPase_I"/>
    <property type="match status" value="1"/>
</dbReference>
<dbReference type="EMBL" id="BMXA01000001">
    <property type="protein sequence ID" value="GHA02033.1"/>
    <property type="molecule type" value="Genomic_DNA"/>
</dbReference>
<dbReference type="Pfam" id="PF10502">
    <property type="entry name" value="Peptidase_S26"/>
    <property type="match status" value="1"/>
</dbReference>
<dbReference type="NCBIfam" id="TIGR02227">
    <property type="entry name" value="sigpep_I_bact"/>
    <property type="match status" value="1"/>
</dbReference>
<dbReference type="PANTHER" id="PTHR43390">
    <property type="entry name" value="SIGNAL PEPTIDASE I"/>
    <property type="match status" value="1"/>
</dbReference>
<dbReference type="InterPro" id="IPR019533">
    <property type="entry name" value="Peptidase_S26"/>
</dbReference>
<gene>
    <name evidence="10" type="ORF">GCM10008090_09090</name>
</gene>
<dbReference type="PRINTS" id="PR00727">
    <property type="entry name" value="LEADERPTASE"/>
</dbReference>
<evidence type="ECO:0000256" key="6">
    <source>
        <dbReference type="PIRSR" id="PIRSR600223-1"/>
    </source>
</evidence>
<protein>
    <recommendedName>
        <fullName evidence="4 7">Signal peptidase I</fullName>
        <ecNumber evidence="3 7">3.4.21.89</ecNumber>
    </recommendedName>
</protein>
<dbReference type="Gene3D" id="2.10.109.10">
    <property type="entry name" value="Umud Fragment, subunit A"/>
    <property type="match status" value="1"/>
</dbReference>
<feature type="signal peptide" evidence="8">
    <location>
        <begin position="1"/>
        <end position="30"/>
    </location>
</feature>
<comment type="similarity">
    <text evidence="2 7">Belongs to the peptidase S26 family.</text>
</comment>
<name>A0A918RMA5_9GAMM</name>
<reference evidence="10" key="2">
    <citation type="submission" date="2020-09" db="EMBL/GenBank/DDBJ databases">
        <authorList>
            <person name="Sun Q."/>
            <person name="Kim S."/>
        </authorList>
    </citation>
    <scope>NUCLEOTIDE SEQUENCE</scope>
    <source>
        <strain evidence="10">KCTC 12711</strain>
    </source>
</reference>
<dbReference type="InterPro" id="IPR019757">
    <property type="entry name" value="Pept_S26A_signal_pept_1_Lys-AS"/>
</dbReference>
<dbReference type="InterPro" id="IPR036286">
    <property type="entry name" value="LexA/Signal_pep-like_sf"/>
</dbReference>
<dbReference type="InterPro" id="IPR019758">
    <property type="entry name" value="Pept_S26A_signal_pept_1_CS"/>
</dbReference>
<evidence type="ECO:0000256" key="2">
    <source>
        <dbReference type="ARBA" id="ARBA00009370"/>
    </source>
</evidence>
<dbReference type="AlphaFoldDB" id="A0A918RMA5"/>
<reference evidence="10" key="1">
    <citation type="journal article" date="2014" name="Int. J. Syst. Evol. Microbiol.">
        <title>Complete genome sequence of Corynebacterium casei LMG S-19264T (=DSM 44701T), isolated from a smear-ripened cheese.</title>
        <authorList>
            <consortium name="US DOE Joint Genome Institute (JGI-PGF)"/>
            <person name="Walter F."/>
            <person name="Albersmeier A."/>
            <person name="Kalinowski J."/>
            <person name="Ruckert C."/>
        </authorList>
    </citation>
    <scope>NUCLEOTIDE SEQUENCE</scope>
    <source>
        <strain evidence="10">KCTC 12711</strain>
    </source>
</reference>
<feature type="active site" evidence="6">
    <location>
        <position position="39"/>
    </location>
</feature>
<dbReference type="SUPFAM" id="SSF51306">
    <property type="entry name" value="LexA/Signal peptidase"/>
    <property type="match status" value="1"/>
</dbReference>
<proteinExistence type="inferred from homology"/>
<dbReference type="Proteomes" id="UP000614811">
    <property type="component" value="Unassembled WGS sequence"/>
</dbReference>
<dbReference type="EC" id="3.4.21.89" evidence="3 7"/>
<feature type="active site" evidence="6">
    <location>
        <position position="93"/>
    </location>
</feature>
<evidence type="ECO:0000256" key="5">
    <source>
        <dbReference type="ARBA" id="ARBA00022801"/>
    </source>
</evidence>
<comment type="subcellular location">
    <subcellularLocation>
        <location evidence="7">Membrane</location>
        <topology evidence="7">Multi-pass membrane protein</topology>
    </subcellularLocation>
</comment>
<comment type="catalytic activity">
    <reaction evidence="1 7">
        <text>Cleavage of hydrophobic, N-terminal signal or leader sequences from secreted and periplasmic proteins.</text>
        <dbReference type="EC" id="3.4.21.89"/>
    </reaction>
</comment>
<keyword evidence="7" id="KW-0645">Protease</keyword>
<dbReference type="PROSITE" id="PS00760">
    <property type="entry name" value="SPASE_I_2"/>
    <property type="match status" value="1"/>
</dbReference>
<dbReference type="GO" id="GO:0016020">
    <property type="term" value="C:membrane"/>
    <property type="evidence" value="ECO:0007669"/>
    <property type="project" value="UniProtKB-SubCell"/>
</dbReference>
<dbReference type="GO" id="GO:0006465">
    <property type="term" value="P:signal peptide processing"/>
    <property type="evidence" value="ECO:0007669"/>
    <property type="project" value="InterPro"/>
</dbReference>
<dbReference type="PROSITE" id="PS00761">
    <property type="entry name" value="SPASE_I_3"/>
    <property type="match status" value="1"/>
</dbReference>
<feature type="domain" description="Peptidase S26" evidence="9">
    <location>
        <begin position="15"/>
        <end position="196"/>
    </location>
</feature>
<comment type="caution">
    <text evidence="10">The sequence shown here is derived from an EMBL/GenBank/DDBJ whole genome shotgun (WGS) entry which is preliminary data.</text>
</comment>
<keyword evidence="11" id="KW-1185">Reference proteome</keyword>
<dbReference type="RefSeq" id="WP_189398801.1">
    <property type="nucleotide sequence ID" value="NZ_BMXA01000001.1"/>
</dbReference>
<dbReference type="GO" id="GO:0004252">
    <property type="term" value="F:serine-type endopeptidase activity"/>
    <property type="evidence" value="ECO:0007669"/>
    <property type="project" value="InterPro"/>
</dbReference>